<dbReference type="Proteomes" id="UP001515480">
    <property type="component" value="Unassembled WGS sequence"/>
</dbReference>
<feature type="domain" description="Gcp-like" evidence="9">
    <location>
        <begin position="446"/>
        <end position="669"/>
    </location>
</feature>
<dbReference type="SUPFAM" id="SSF53067">
    <property type="entry name" value="Actin-like ATPase domain"/>
    <property type="match status" value="1"/>
</dbReference>
<feature type="compositionally biased region" description="Pro residues" evidence="8">
    <location>
        <begin position="12"/>
        <end position="23"/>
    </location>
</feature>
<dbReference type="GO" id="GO:0005739">
    <property type="term" value="C:mitochondrion"/>
    <property type="evidence" value="ECO:0007669"/>
    <property type="project" value="UniProtKB-SubCell"/>
</dbReference>
<accession>A0AB34K832</accession>
<dbReference type="PRINTS" id="PR00789">
    <property type="entry name" value="OSIALOPTASE"/>
</dbReference>
<comment type="catalytic activity">
    <reaction evidence="6 7">
        <text>L-threonylcarbamoyladenylate + adenosine(37) in tRNA = N(6)-L-threonylcarbamoyladenosine(37) in tRNA + AMP + H(+)</text>
        <dbReference type="Rhea" id="RHEA:37059"/>
        <dbReference type="Rhea" id="RHEA-COMP:10162"/>
        <dbReference type="Rhea" id="RHEA-COMP:10163"/>
        <dbReference type="ChEBI" id="CHEBI:15378"/>
        <dbReference type="ChEBI" id="CHEBI:73682"/>
        <dbReference type="ChEBI" id="CHEBI:74411"/>
        <dbReference type="ChEBI" id="CHEBI:74418"/>
        <dbReference type="ChEBI" id="CHEBI:456215"/>
        <dbReference type="EC" id="2.3.1.234"/>
    </reaction>
</comment>
<evidence type="ECO:0000256" key="6">
    <source>
        <dbReference type="ARBA" id="ARBA00048117"/>
    </source>
</evidence>
<evidence type="ECO:0000256" key="7">
    <source>
        <dbReference type="HAMAP-Rule" id="MF_03179"/>
    </source>
</evidence>
<feature type="region of interest" description="Disordered" evidence="8">
    <location>
        <begin position="704"/>
        <end position="776"/>
    </location>
</feature>
<dbReference type="Gene3D" id="3.40.50.300">
    <property type="entry name" value="P-loop containing nucleotide triphosphate hydrolases"/>
    <property type="match status" value="1"/>
</dbReference>
<keyword evidence="4 7" id="KW-0479">Metal-binding</keyword>
<protein>
    <recommendedName>
        <fullName evidence="1">N(6)-L-threonylcarbamoyladenine synthase</fullName>
        <ecNumber evidence="1">2.3.1.234</ecNumber>
    </recommendedName>
</protein>
<dbReference type="InterPro" id="IPR027417">
    <property type="entry name" value="P-loop_NTPase"/>
</dbReference>
<organism evidence="10 11">
    <name type="scientific">Prymnesium parvum</name>
    <name type="common">Toxic golden alga</name>
    <dbReference type="NCBI Taxonomy" id="97485"/>
    <lineage>
        <taxon>Eukaryota</taxon>
        <taxon>Haptista</taxon>
        <taxon>Haptophyta</taxon>
        <taxon>Prymnesiophyceae</taxon>
        <taxon>Prymnesiales</taxon>
        <taxon>Prymnesiaceae</taxon>
        <taxon>Prymnesium</taxon>
    </lineage>
</organism>
<comment type="subunit">
    <text evidence="7">Homodimer.</text>
</comment>
<proteinExistence type="inferred from homology"/>
<evidence type="ECO:0000256" key="4">
    <source>
        <dbReference type="ARBA" id="ARBA00022723"/>
    </source>
</evidence>
<dbReference type="HAMAP" id="MF_01445">
    <property type="entry name" value="TsaD"/>
    <property type="match status" value="1"/>
</dbReference>
<feature type="region of interest" description="Disordered" evidence="8">
    <location>
        <begin position="1"/>
        <end position="39"/>
    </location>
</feature>
<dbReference type="GO" id="GO:0061711">
    <property type="term" value="F:tRNA N(6)-L-threonylcarbamoyladenine synthase activity"/>
    <property type="evidence" value="ECO:0007669"/>
    <property type="project" value="UniProtKB-EC"/>
</dbReference>
<dbReference type="AlphaFoldDB" id="A0AB34K832"/>
<comment type="caution">
    <text evidence="10">The sequence shown here is derived from an EMBL/GenBank/DDBJ whole genome shotgun (WGS) entry which is preliminary data.</text>
</comment>
<keyword evidence="7" id="KW-0496">Mitochondrion</keyword>
<sequence length="776" mass="81291">MALPRSVSPLYNPSPPPECPAPRPHTSSTPPQPHRHVASMSGGAFTLTLDDEAATAHLGAQLAQVALAGDVIFLRGELGAGKTSLSRGYLRHFFGNPHLEVPSPSYLISFTYSEGTACAGAADDAAAGGGSRPVGRTLHATGAARLPGVNVLHLDPYRLPEGKVASLIDLQPAFERHICLIEWPERLGGELVSDRSPPRLELTLGGIGPQAQGRMVSLRAVGERWASQLEAWSAAGRVDVSLSVVEEGAGEGLGGGTVLEDDTAAGTPSGVFPRGEPREWLVLGIESSCDDTGAAVVRGDGTVLGEVLASQAGVHEGWGGVVPKLAQAAHAAAIDRTVDEALRISGVSPSDLSAVAVTVGPGLSLCLEVGVKKAVALAREHQLLLVRAHHMECHAMVTWLPTQPPPRVDLPVGGATAAAPKPAACEAPQAAAATPSSSAALDQKALAISQGIPTASTTLSPDGVPPFPFLTLLVSGGHNMLVLSSGLGRHSILGSTLDDSIGEAFDKTARLLGLQKVPGGPELEKLARDGDEHRHSLPAPLSRTRDEGLRASCDFSFSGLKSAVRMLIDTHLPAEKLAELNEEQKHAELAHIAASFQRVAVEHLAMRTARAIEWARAIEPDLSCVVVAGGVAANLRVRSELARVASDAGLAMVCPPLRLCTDNGVMVAWTGMQRLRLGLGERPLRLDAEADVVALCVEVRPRWPIGPRDRRSTTQQQQLSKRKQASQPSSGGQPNEQDRAKEGAGKQSRKRRLQVQAVDRGSEEVSEATTAGAHDS</sequence>
<dbReference type="EC" id="2.3.1.234" evidence="1"/>
<keyword evidence="11" id="KW-1185">Reference proteome</keyword>
<name>A0AB34K832_PRYPA</name>
<keyword evidence="5 7" id="KW-0012">Acyltransferase</keyword>
<dbReference type="Pfam" id="PF00814">
    <property type="entry name" value="TsaD"/>
    <property type="match status" value="2"/>
</dbReference>
<comment type="similarity">
    <text evidence="7">Belongs to the KAE1 / TsaD family.</text>
</comment>
<feature type="domain" description="Gcp-like" evidence="9">
    <location>
        <begin position="302"/>
        <end position="408"/>
    </location>
</feature>
<dbReference type="EMBL" id="JBGBPQ010000001">
    <property type="protein sequence ID" value="KAL1529537.1"/>
    <property type="molecule type" value="Genomic_DNA"/>
</dbReference>
<feature type="compositionally biased region" description="Polar residues" evidence="8">
    <location>
        <begin position="713"/>
        <end position="735"/>
    </location>
</feature>
<dbReference type="GO" id="GO:0002949">
    <property type="term" value="P:tRNA threonylcarbamoyladenosine modification"/>
    <property type="evidence" value="ECO:0007669"/>
    <property type="project" value="UniProtKB-UniRule"/>
</dbReference>
<gene>
    <name evidence="10" type="ORF">AB1Y20_000482</name>
</gene>
<dbReference type="Pfam" id="PF02367">
    <property type="entry name" value="TsaE"/>
    <property type="match status" value="1"/>
</dbReference>
<reference evidence="10 11" key="1">
    <citation type="journal article" date="2024" name="Science">
        <title>Giant polyketide synthase enzymes in the biosynthesis of giant marine polyether toxins.</title>
        <authorList>
            <person name="Fallon T.R."/>
            <person name="Shende V.V."/>
            <person name="Wierzbicki I.H."/>
            <person name="Pendleton A.L."/>
            <person name="Watervoot N.F."/>
            <person name="Auber R.P."/>
            <person name="Gonzalez D.J."/>
            <person name="Wisecaver J.H."/>
            <person name="Moore B.S."/>
        </authorList>
    </citation>
    <scope>NUCLEOTIDE SEQUENCE [LARGE SCALE GENOMIC DNA]</scope>
    <source>
        <strain evidence="10 11">12B1</strain>
    </source>
</reference>
<dbReference type="Gene3D" id="3.30.420.40">
    <property type="match status" value="3"/>
</dbReference>
<evidence type="ECO:0000256" key="3">
    <source>
        <dbReference type="ARBA" id="ARBA00022694"/>
    </source>
</evidence>
<evidence type="ECO:0000256" key="5">
    <source>
        <dbReference type="ARBA" id="ARBA00023315"/>
    </source>
</evidence>
<keyword evidence="2 7" id="KW-0808">Transferase</keyword>
<dbReference type="PANTHER" id="PTHR11735">
    <property type="entry name" value="TRNA N6-ADENOSINE THREONYLCARBAMOYLTRANSFERASE"/>
    <property type="match status" value="1"/>
</dbReference>
<dbReference type="CDD" id="cd24134">
    <property type="entry name" value="ASKHA_NBD_OSGEPL1_QRI7_euk"/>
    <property type="match status" value="1"/>
</dbReference>
<dbReference type="InterPro" id="IPR022450">
    <property type="entry name" value="TsaD"/>
</dbReference>
<evidence type="ECO:0000256" key="8">
    <source>
        <dbReference type="SAM" id="MobiDB-lite"/>
    </source>
</evidence>
<dbReference type="PANTHER" id="PTHR11735:SF6">
    <property type="entry name" value="TRNA N6-ADENOSINE THREONYLCARBAMOYLTRANSFERASE, MITOCHONDRIAL"/>
    <property type="match status" value="1"/>
</dbReference>
<dbReference type="InterPro" id="IPR017861">
    <property type="entry name" value="KAE1/TsaD"/>
</dbReference>
<evidence type="ECO:0000259" key="9">
    <source>
        <dbReference type="Pfam" id="PF00814"/>
    </source>
</evidence>
<dbReference type="InterPro" id="IPR043129">
    <property type="entry name" value="ATPase_NBD"/>
</dbReference>
<evidence type="ECO:0000256" key="2">
    <source>
        <dbReference type="ARBA" id="ARBA00022679"/>
    </source>
</evidence>
<keyword evidence="3 7" id="KW-0819">tRNA processing</keyword>
<comment type="function">
    <text evidence="7">Required for the formation of a threonylcarbamoyl group on adenosine at position 37 (t(6)A37) in mitochondrial tRNAs that read codons beginning with adenine. Probably involved in the transfer of the threonylcarbamoyl moiety of threonylcarbamoyl-AMP (TC-AMP) to the N6 group of A37. Involved in mitochondrial genome maintenance.</text>
</comment>
<dbReference type="GO" id="GO:0046872">
    <property type="term" value="F:metal ion binding"/>
    <property type="evidence" value="ECO:0007669"/>
    <property type="project" value="UniProtKB-KW"/>
</dbReference>
<evidence type="ECO:0000256" key="1">
    <source>
        <dbReference type="ARBA" id="ARBA00012156"/>
    </source>
</evidence>
<evidence type="ECO:0000313" key="10">
    <source>
        <dbReference type="EMBL" id="KAL1529537.1"/>
    </source>
</evidence>
<evidence type="ECO:0000313" key="11">
    <source>
        <dbReference type="Proteomes" id="UP001515480"/>
    </source>
</evidence>
<dbReference type="InterPro" id="IPR003442">
    <property type="entry name" value="T6A_TsaE"/>
</dbReference>
<comment type="subcellular location">
    <subcellularLocation>
        <location evidence="7">Mitochondrion</location>
    </subcellularLocation>
</comment>
<comment type="cofactor">
    <cofactor evidence="7">
        <name>a divalent metal cation</name>
        <dbReference type="ChEBI" id="CHEBI:60240"/>
    </cofactor>
    <text evidence="7">Binds 1 divalent metal cation per subunit.</text>
</comment>
<dbReference type="InterPro" id="IPR000905">
    <property type="entry name" value="Gcp-like_dom"/>
</dbReference>